<organism evidence="10 11">
    <name type="scientific">Geobacter argillaceus</name>
    <dbReference type="NCBI Taxonomy" id="345631"/>
    <lineage>
        <taxon>Bacteria</taxon>
        <taxon>Pseudomonadati</taxon>
        <taxon>Thermodesulfobacteriota</taxon>
        <taxon>Desulfuromonadia</taxon>
        <taxon>Geobacterales</taxon>
        <taxon>Geobacteraceae</taxon>
        <taxon>Geobacter</taxon>
    </lineage>
</organism>
<dbReference type="Gene3D" id="3.90.550.10">
    <property type="entry name" value="Spore Coat Polysaccharide Biosynthesis Protein SpsA, Chain A"/>
    <property type="match status" value="1"/>
</dbReference>
<accession>A0A562WR65</accession>
<reference evidence="10 11" key="1">
    <citation type="submission" date="2019-07" db="EMBL/GenBank/DDBJ databases">
        <title>Genomic Encyclopedia of Archaeal and Bacterial Type Strains, Phase II (KMG-II): from individual species to whole genera.</title>
        <authorList>
            <person name="Goeker M."/>
        </authorList>
    </citation>
    <scope>NUCLEOTIDE SEQUENCE [LARGE SCALE GENOMIC DNA]</scope>
    <source>
        <strain evidence="10 11">ATCC BAA-1139</strain>
    </source>
</reference>
<dbReference type="PANTHER" id="PTHR12726">
    <property type="entry name" value="CERAMIDE GLUCOSYLTRANSFERASE"/>
    <property type="match status" value="1"/>
</dbReference>
<dbReference type="PANTHER" id="PTHR12726:SF0">
    <property type="entry name" value="CERAMIDE GLUCOSYLTRANSFERASE"/>
    <property type="match status" value="1"/>
</dbReference>
<dbReference type="NCBIfam" id="TIGR03472">
    <property type="entry name" value="HpnI"/>
    <property type="match status" value="1"/>
</dbReference>
<dbReference type="Pfam" id="PF13506">
    <property type="entry name" value="Glyco_transf_21"/>
    <property type="match status" value="1"/>
</dbReference>
<evidence type="ECO:0000256" key="7">
    <source>
        <dbReference type="ARBA" id="ARBA00022989"/>
    </source>
</evidence>
<dbReference type="CDD" id="cd02520">
    <property type="entry name" value="Glucosylceramide_synthase"/>
    <property type="match status" value="1"/>
</dbReference>
<name>A0A562WR65_9BACT</name>
<keyword evidence="6 9" id="KW-0812">Transmembrane</keyword>
<dbReference type="InterPro" id="IPR017835">
    <property type="entry name" value="Hopen-assoc_HpnI"/>
</dbReference>
<comment type="pathway">
    <text evidence="3">Sphingolipid metabolism.</text>
</comment>
<evidence type="ECO:0000313" key="10">
    <source>
        <dbReference type="EMBL" id="TWJ32902.1"/>
    </source>
</evidence>
<feature type="transmembrane region" description="Helical" evidence="9">
    <location>
        <begin position="300"/>
        <end position="319"/>
    </location>
</feature>
<comment type="caution">
    <text evidence="10">The sequence shown here is derived from an EMBL/GenBank/DDBJ whole genome shotgun (WGS) entry which is preliminary data.</text>
</comment>
<comment type="pathway">
    <text evidence="2">Lipid metabolism; sphingolipid metabolism.</text>
</comment>
<evidence type="ECO:0000256" key="1">
    <source>
        <dbReference type="ARBA" id="ARBA00004141"/>
    </source>
</evidence>
<sequence>MLPFIVILPSLAYGLISLFCARSFFGGRPLAADHTPPVTVIKPVKGMDAESFENFASFCRQEYPEFQLLFAVAAADDPAVAVIRRLIEAFSMVDIELVINPAIHGPNYKVCNLMNAWPRAKHGIVIVCDSDIRVGPEYLARVCAPFADPAVGLVTSLYRSSRVDGLATVFEALGFTAEMIPNVMVALRLEGLSFALGASMACRREALDAIGGFPSLVNYLADDYQLGNKIHLAGYRLELSGYFVESVMKRESLTGILSRQLRWCRTMRASRTGGYFASGITQPFAGLLAALLIAGFSPAGWWALLLLYAVRGLVVTIFSRWYVRDRLLPRYLWLLPLRDLLAFATWALAFLGNRVRWRGHLFRLLPGGAIEEIG</sequence>
<dbReference type="GO" id="GO:0008120">
    <property type="term" value="F:ceramide glucosyltransferase activity"/>
    <property type="evidence" value="ECO:0007669"/>
    <property type="project" value="TreeGrafter"/>
</dbReference>
<dbReference type="GO" id="GO:0016020">
    <property type="term" value="C:membrane"/>
    <property type="evidence" value="ECO:0007669"/>
    <property type="project" value="UniProtKB-SubCell"/>
</dbReference>
<keyword evidence="7 9" id="KW-1133">Transmembrane helix</keyword>
<dbReference type="AlphaFoldDB" id="A0A562WR65"/>
<gene>
    <name evidence="10" type="ORF">JN12_00312</name>
</gene>
<evidence type="ECO:0000313" key="11">
    <source>
        <dbReference type="Proteomes" id="UP000319449"/>
    </source>
</evidence>
<dbReference type="EMBL" id="VLLN01000002">
    <property type="protein sequence ID" value="TWJ32902.1"/>
    <property type="molecule type" value="Genomic_DNA"/>
</dbReference>
<evidence type="ECO:0000256" key="2">
    <source>
        <dbReference type="ARBA" id="ARBA00004760"/>
    </source>
</evidence>
<evidence type="ECO:0000256" key="4">
    <source>
        <dbReference type="ARBA" id="ARBA00022676"/>
    </source>
</evidence>
<keyword evidence="11" id="KW-1185">Reference proteome</keyword>
<evidence type="ECO:0000256" key="8">
    <source>
        <dbReference type="ARBA" id="ARBA00023136"/>
    </source>
</evidence>
<dbReference type="Proteomes" id="UP000319449">
    <property type="component" value="Unassembled WGS sequence"/>
</dbReference>
<feature type="transmembrane region" description="Helical" evidence="9">
    <location>
        <begin position="6"/>
        <end position="25"/>
    </location>
</feature>
<dbReference type="InterPro" id="IPR029044">
    <property type="entry name" value="Nucleotide-diphossugar_trans"/>
</dbReference>
<dbReference type="SUPFAM" id="SSF53448">
    <property type="entry name" value="Nucleotide-diphospho-sugar transferases"/>
    <property type="match status" value="1"/>
</dbReference>
<evidence type="ECO:0000256" key="9">
    <source>
        <dbReference type="SAM" id="Phobius"/>
    </source>
</evidence>
<evidence type="ECO:0000256" key="5">
    <source>
        <dbReference type="ARBA" id="ARBA00022679"/>
    </source>
</evidence>
<proteinExistence type="predicted"/>
<keyword evidence="4" id="KW-0328">Glycosyltransferase</keyword>
<keyword evidence="8 9" id="KW-0472">Membrane</keyword>
<evidence type="ECO:0000256" key="3">
    <source>
        <dbReference type="ARBA" id="ARBA00004991"/>
    </source>
</evidence>
<dbReference type="GO" id="GO:0006679">
    <property type="term" value="P:glucosylceramide biosynthetic process"/>
    <property type="evidence" value="ECO:0007669"/>
    <property type="project" value="TreeGrafter"/>
</dbReference>
<keyword evidence="5 10" id="KW-0808">Transferase</keyword>
<protein>
    <submittedName>
        <fullName evidence="10">Ceramide glucosyltransferase</fullName>
    </submittedName>
</protein>
<dbReference type="InterPro" id="IPR025993">
    <property type="entry name" value="Ceramide_glucosylTrfase"/>
</dbReference>
<comment type="subcellular location">
    <subcellularLocation>
        <location evidence="1">Membrane</location>
        <topology evidence="1">Multi-pass membrane protein</topology>
    </subcellularLocation>
</comment>
<feature type="transmembrane region" description="Helical" evidence="9">
    <location>
        <begin position="275"/>
        <end position="294"/>
    </location>
</feature>
<evidence type="ECO:0000256" key="6">
    <source>
        <dbReference type="ARBA" id="ARBA00022692"/>
    </source>
</evidence>